<proteinExistence type="predicted"/>
<feature type="signal peptide" evidence="1">
    <location>
        <begin position="1"/>
        <end position="19"/>
    </location>
</feature>
<name>A0ABU1TMR6_9FLAO</name>
<keyword evidence="1" id="KW-0732">Signal</keyword>
<reference evidence="2 3" key="1">
    <citation type="submission" date="2023-07" db="EMBL/GenBank/DDBJ databases">
        <title>Sorghum-associated microbial communities from plants grown in Nebraska, USA.</title>
        <authorList>
            <person name="Schachtman D."/>
        </authorList>
    </citation>
    <scope>NUCLEOTIDE SEQUENCE [LARGE SCALE GENOMIC DNA]</scope>
    <source>
        <strain evidence="2 3">3773</strain>
    </source>
</reference>
<dbReference type="RefSeq" id="WP_310025169.1">
    <property type="nucleotide sequence ID" value="NZ_JAVDVI010000004.1"/>
</dbReference>
<evidence type="ECO:0000313" key="3">
    <source>
        <dbReference type="Proteomes" id="UP001255185"/>
    </source>
</evidence>
<comment type="caution">
    <text evidence="2">The sequence shown here is derived from an EMBL/GenBank/DDBJ whole genome shotgun (WGS) entry which is preliminary data.</text>
</comment>
<keyword evidence="3" id="KW-1185">Reference proteome</keyword>
<organism evidence="2 3">
    <name type="scientific">Flavobacterium arsenatis</name>
    <dbReference type="NCBI Taxonomy" id="1484332"/>
    <lineage>
        <taxon>Bacteria</taxon>
        <taxon>Pseudomonadati</taxon>
        <taxon>Bacteroidota</taxon>
        <taxon>Flavobacteriia</taxon>
        <taxon>Flavobacteriales</taxon>
        <taxon>Flavobacteriaceae</taxon>
        <taxon>Flavobacterium</taxon>
    </lineage>
</organism>
<sequence length="169" mass="19210">MKKLLFTLFSLLIFTVVLNSCWTPRQDDDFVPIPNNYTPVIISRTELENSVEALPPQNVIQSGKIYIKDNFMFINEVNKGFHVYNYSNPQDPVKIGFIKIPGATDLAIRNNIIYINQAVDLVTLTYNQTNNSISVSNRNRNVFPTKVSPQGFEANVNENMIVIGWTPLN</sequence>
<accession>A0ABU1TMR6</accession>
<protein>
    <recommendedName>
        <fullName evidence="4">LVIVD repeat-containing protein</fullName>
    </recommendedName>
</protein>
<evidence type="ECO:0000256" key="1">
    <source>
        <dbReference type="SAM" id="SignalP"/>
    </source>
</evidence>
<evidence type="ECO:0008006" key="4">
    <source>
        <dbReference type="Google" id="ProtNLM"/>
    </source>
</evidence>
<feature type="chain" id="PRO_5045803411" description="LVIVD repeat-containing protein" evidence="1">
    <location>
        <begin position="20"/>
        <end position="169"/>
    </location>
</feature>
<dbReference type="EMBL" id="JAVDVI010000004">
    <property type="protein sequence ID" value="MDR6967173.1"/>
    <property type="molecule type" value="Genomic_DNA"/>
</dbReference>
<gene>
    <name evidence="2" type="ORF">J2X31_001180</name>
</gene>
<dbReference type="Proteomes" id="UP001255185">
    <property type="component" value="Unassembled WGS sequence"/>
</dbReference>
<evidence type="ECO:0000313" key="2">
    <source>
        <dbReference type="EMBL" id="MDR6967173.1"/>
    </source>
</evidence>